<accession>B6JDG4</accession>
<dbReference type="Proteomes" id="UP000007730">
    <property type="component" value="Chromosome"/>
</dbReference>
<dbReference type="KEGG" id="oca:OCAR_4736"/>
<feature type="transmembrane region" description="Helical" evidence="1">
    <location>
        <begin position="172"/>
        <end position="189"/>
    </location>
</feature>
<dbReference type="Pfam" id="PF00990">
    <property type="entry name" value="GGDEF"/>
    <property type="match status" value="1"/>
</dbReference>
<dbReference type="PANTHER" id="PTHR44757:SF2">
    <property type="entry name" value="BIOFILM ARCHITECTURE MAINTENANCE PROTEIN MBAA"/>
    <property type="match status" value="1"/>
</dbReference>
<organism evidence="4 5">
    <name type="scientific">Afipia carboxidovorans (strain ATCC 49405 / DSM 1227 / KCTC 32145 / OM5)</name>
    <name type="common">Oligotropha carboxidovorans</name>
    <dbReference type="NCBI Taxonomy" id="504832"/>
    <lineage>
        <taxon>Bacteria</taxon>
        <taxon>Pseudomonadati</taxon>
        <taxon>Pseudomonadota</taxon>
        <taxon>Alphaproteobacteria</taxon>
        <taxon>Hyphomicrobiales</taxon>
        <taxon>Nitrobacteraceae</taxon>
        <taxon>Afipia</taxon>
    </lineage>
</organism>
<dbReference type="PROSITE" id="PS50887">
    <property type="entry name" value="GGDEF"/>
    <property type="match status" value="1"/>
</dbReference>
<feature type="domain" description="EAL" evidence="2">
    <location>
        <begin position="506"/>
        <end position="757"/>
    </location>
</feature>
<feature type="transmembrane region" description="Helical" evidence="1">
    <location>
        <begin position="122"/>
        <end position="140"/>
    </location>
</feature>
<evidence type="ECO:0000313" key="4">
    <source>
        <dbReference type="EMBL" id="AEI07893.1"/>
    </source>
</evidence>
<feature type="domain" description="GGDEF" evidence="3">
    <location>
        <begin position="364"/>
        <end position="497"/>
    </location>
</feature>
<dbReference type="Pfam" id="PF00563">
    <property type="entry name" value="EAL"/>
    <property type="match status" value="1"/>
</dbReference>
<dbReference type="SMART" id="SM00052">
    <property type="entry name" value="EAL"/>
    <property type="match status" value="1"/>
</dbReference>
<evidence type="ECO:0000259" key="2">
    <source>
        <dbReference type="PROSITE" id="PS50883"/>
    </source>
</evidence>
<dbReference type="PATRIC" id="fig|504832.7.peg.3380"/>
<dbReference type="InterPro" id="IPR035919">
    <property type="entry name" value="EAL_sf"/>
</dbReference>
<dbReference type="Pfam" id="PF12860">
    <property type="entry name" value="PAS_7"/>
    <property type="match status" value="1"/>
</dbReference>
<protein>
    <submittedName>
        <fullName evidence="4">GGDEF/EAL domain protein</fullName>
    </submittedName>
</protein>
<dbReference type="KEGG" id="ocg:OCA5_c32150"/>
<evidence type="ECO:0000313" key="5">
    <source>
        <dbReference type="Proteomes" id="UP000007730"/>
    </source>
</evidence>
<dbReference type="PANTHER" id="PTHR44757">
    <property type="entry name" value="DIGUANYLATE CYCLASE DGCP"/>
    <property type="match status" value="1"/>
</dbReference>
<keyword evidence="1" id="KW-1133">Transmembrane helix</keyword>
<keyword evidence="1" id="KW-0472">Membrane</keyword>
<dbReference type="SUPFAM" id="SSF55785">
    <property type="entry name" value="PYP-like sensor domain (PAS domain)"/>
    <property type="match status" value="1"/>
</dbReference>
<dbReference type="STRING" id="504832.OCA5_c32150"/>
<dbReference type="EMBL" id="CP002826">
    <property type="protein sequence ID" value="AEI07893.1"/>
    <property type="molecule type" value="Genomic_DNA"/>
</dbReference>
<evidence type="ECO:0000256" key="1">
    <source>
        <dbReference type="SAM" id="Phobius"/>
    </source>
</evidence>
<dbReference type="OrthoDB" id="9814202at2"/>
<keyword evidence="5" id="KW-1185">Reference proteome</keyword>
<sequence>MRRGFSTDDQRALPVDIYASSVDALYADSRSLYAGTISAAAAAAVTAWKAAQWPFLACSLLLALIGWARVRDMAAYSRQKPSADNYVETRRWEKRYILGSGAFVAILSFWCFLTFALTSDPAVHLISFSVSLAYLVGVTGRNFSSDQLVTTQTVCAGLPMTAGLIIQNDIYYAFLASLLIPFFLSLRFISTRLRKTLFDAVVASREIQLLAKRFDTALNNMPHGLCMFDANRRLLVTNHRFIEMLGLGSNLNGNLCIRELLQHITASNQLRHLSPDEFASQFEERIASRQRQTLALEVDANKTFELTFQPMENGGHVVLSEDITERQQTAERIEHLARYDALTGLPNRTHLEDEFERLTAQGMQSCALLFIDLDQFKKVNDTLGHPAGDALLCQVANRLRRILNTTGIVARFGGDEFVVLLPIQHSRDEAAQLAGHIIRTLSEIYDVNGHQIMVGASVGVGVMPEDGRTFEQILKCADMAMYHAKADGRGTYSFFEHTMDEKAQTRRALELDIRNAMTRNEFDIYFQPIMDIKTGRTVTCEALLRWPHTERGMVPPNEFVSVVEEMGLITELGTWVLHKACSECTTWPKNIGVAVNVSAIQFRRSNVSELIAECLASTGLSADRLEIEITESVLLENTAEIQKALNDIRKQGVRISLDDFGTGYSSLSYLREFPLSKIKIDRSFLAGIENDPRSMKLLYGIARVSADLGMSVVVEGVETHRQLTLLLQEPSITQVQGYLFSGAIGGVDTHKRLKDERALECIA</sequence>
<dbReference type="SUPFAM" id="SSF55073">
    <property type="entry name" value="Nucleotide cyclase"/>
    <property type="match status" value="1"/>
</dbReference>
<reference evidence="4 5" key="1">
    <citation type="journal article" date="2011" name="J. Bacteriol.">
        <title>Complete genome sequences of the chemolithoautotrophic Oligotropha carboxidovorans strains OM4 and OM5.</title>
        <authorList>
            <person name="Volland S."/>
            <person name="Rachinger M."/>
            <person name="Strittmatter A."/>
            <person name="Daniel R."/>
            <person name="Gottschalk G."/>
            <person name="Meyer O."/>
        </authorList>
    </citation>
    <scope>NUCLEOTIDE SEQUENCE [LARGE SCALE GENOMIC DNA]</scope>
    <source>
        <strain evidence="5">ATCC 49405 / DSM 1227 / KCTC 32145 / OM5</strain>
    </source>
</reference>
<proteinExistence type="predicted"/>
<dbReference type="InterPro" id="IPR029787">
    <property type="entry name" value="Nucleotide_cyclase"/>
</dbReference>
<feature type="transmembrane region" description="Helical" evidence="1">
    <location>
        <begin position="96"/>
        <end position="116"/>
    </location>
</feature>
<dbReference type="Gene3D" id="3.30.450.20">
    <property type="entry name" value="PAS domain"/>
    <property type="match status" value="1"/>
</dbReference>
<keyword evidence="1" id="KW-0812">Transmembrane</keyword>
<dbReference type="InterPro" id="IPR052155">
    <property type="entry name" value="Biofilm_reg_signaling"/>
</dbReference>
<evidence type="ECO:0000259" key="3">
    <source>
        <dbReference type="PROSITE" id="PS50887"/>
    </source>
</evidence>
<feature type="transmembrane region" description="Helical" evidence="1">
    <location>
        <begin position="53"/>
        <end position="70"/>
    </location>
</feature>
<dbReference type="eggNOG" id="COG5001">
    <property type="taxonomic scope" value="Bacteria"/>
</dbReference>
<dbReference type="Gene3D" id="3.30.70.270">
    <property type="match status" value="1"/>
</dbReference>
<dbReference type="PROSITE" id="PS50883">
    <property type="entry name" value="EAL"/>
    <property type="match status" value="1"/>
</dbReference>
<dbReference type="HOGENOM" id="CLU_000445_70_20_5"/>
<dbReference type="NCBIfam" id="TIGR00254">
    <property type="entry name" value="GGDEF"/>
    <property type="match status" value="1"/>
</dbReference>
<dbReference type="Gene3D" id="3.20.20.450">
    <property type="entry name" value="EAL domain"/>
    <property type="match status" value="1"/>
</dbReference>
<dbReference type="InterPro" id="IPR035965">
    <property type="entry name" value="PAS-like_dom_sf"/>
</dbReference>
<dbReference type="AlphaFoldDB" id="B6JDG4"/>
<dbReference type="CDD" id="cd01948">
    <property type="entry name" value="EAL"/>
    <property type="match status" value="1"/>
</dbReference>
<gene>
    <name evidence="4" type="ordered locus">OCA5_c32150</name>
</gene>
<dbReference type="InterPro" id="IPR043128">
    <property type="entry name" value="Rev_trsase/Diguanyl_cyclase"/>
</dbReference>
<name>B6JDG4_AFIC5</name>
<dbReference type="InterPro" id="IPR001633">
    <property type="entry name" value="EAL_dom"/>
</dbReference>
<dbReference type="SUPFAM" id="SSF141868">
    <property type="entry name" value="EAL domain-like"/>
    <property type="match status" value="1"/>
</dbReference>
<dbReference type="SMART" id="SM00267">
    <property type="entry name" value="GGDEF"/>
    <property type="match status" value="1"/>
</dbReference>
<dbReference type="InterPro" id="IPR000160">
    <property type="entry name" value="GGDEF_dom"/>
</dbReference>
<dbReference type="CDD" id="cd01949">
    <property type="entry name" value="GGDEF"/>
    <property type="match status" value="1"/>
</dbReference>